<evidence type="ECO:0000313" key="2">
    <source>
        <dbReference type="Proteomes" id="UP000017131"/>
    </source>
</evidence>
<reference evidence="1 2" key="1">
    <citation type="journal article" date="2013" name="Genome Announc.">
        <title>Draft Genome Sequence of Staphylococcus simulans UMC-CNS-990, Isolated from a Case of Chronic Bovine Mastitis.</title>
        <authorList>
            <person name="Calcutt M.J."/>
            <person name="Foecking M.F."/>
            <person name="Hsieh H.Y."/>
            <person name="Perry J."/>
            <person name="Stewart G.C."/>
            <person name="Middleton J.R."/>
        </authorList>
    </citation>
    <scope>NUCLEOTIDE SEQUENCE [LARGE SCALE GENOMIC DNA]</scope>
    <source>
        <strain evidence="1 2">UMC-CNS-990</strain>
    </source>
</reference>
<comment type="caution">
    <text evidence="1">The sequence shown here is derived from an EMBL/GenBank/DDBJ whole genome shotgun (WGS) entry which is preliminary data.</text>
</comment>
<dbReference type="EMBL" id="AXDY01000003">
    <property type="protein sequence ID" value="ERS94157.1"/>
    <property type="molecule type" value="Genomic_DNA"/>
</dbReference>
<gene>
    <name evidence="1" type="ORF">SSIM_04895</name>
</gene>
<proteinExistence type="predicted"/>
<name>A0ABN0PEY8_STASI</name>
<accession>A0ABN0PEY8</accession>
<protein>
    <submittedName>
        <fullName evidence="1">Uncharacterized protein</fullName>
    </submittedName>
</protein>
<sequence>MWIALTILFALLSLVLHMANRELDKELELRDIIIIGSLRKYNKNDHATVRGYREVRGRKFD</sequence>
<evidence type="ECO:0000313" key="1">
    <source>
        <dbReference type="EMBL" id="ERS94157.1"/>
    </source>
</evidence>
<organism evidence="1 2">
    <name type="scientific">Staphylococcus simulans UMC-CNS-990</name>
    <dbReference type="NCBI Taxonomy" id="1405498"/>
    <lineage>
        <taxon>Bacteria</taxon>
        <taxon>Bacillati</taxon>
        <taxon>Bacillota</taxon>
        <taxon>Bacilli</taxon>
        <taxon>Bacillales</taxon>
        <taxon>Staphylococcaceae</taxon>
        <taxon>Staphylococcus</taxon>
    </lineage>
</organism>
<keyword evidence="2" id="KW-1185">Reference proteome</keyword>
<dbReference type="Proteomes" id="UP000017131">
    <property type="component" value="Unassembled WGS sequence"/>
</dbReference>